<evidence type="ECO:0000256" key="4">
    <source>
        <dbReference type="ARBA" id="ARBA00022729"/>
    </source>
</evidence>
<dbReference type="PATRIC" id="fig|933944.5.peg.3200"/>
<proteinExistence type="predicted"/>
<protein>
    <recommendedName>
        <fullName evidence="16">L,D-TPase catalytic domain-containing protein</fullName>
    </recommendedName>
</protein>
<dbReference type="RefSeq" id="WP_070011954.1">
    <property type="nucleotide sequence ID" value="NZ_LJGS01000041.1"/>
</dbReference>
<sequence>MNHSSNRMKRRISAGCALTLAPMAVGLSACSVGSEGSPLAGAPYDASNQISVSAGEEGAVVDPSKPLEVTTTGDEGRIADVTAVDTAGRFLSGKLSEDGTRWRSTSDLASGVRYTVRISTENGSGEQGRRTLNFQTKPAHAKRLGVTFGPDSGTYGVGQPVTAELSHKVKGAKQRKLVEGALRVKSSPHVEGAWHWVDSKELHYRPKEYWPAHTTISVSSRLKGLKVREGLYGDKAKPVKLKTGARVEALADASGLSMKFSKNGKVVKEIPITTGKAGFETRNGTKVILGRESYVRMRSGSVGIGGGESYDLGVHWASRLTWSGEYVHAAPWSAGSHGVSNSSHGCTGMSTGNAKWFFDNVRQGVPVKYVNSSGDDMAPFGNGFGDWNLSWAKWKKGSALLRGTPDHGDGDSANGVNRLRPQV</sequence>
<comment type="pathway">
    <text evidence="1 13">Cell wall biogenesis; peptidoglycan biosynthesis.</text>
</comment>
<dbReference type="PROSITE" id="PS51257">
    <property type="entry name" value="PROKAR_LIPOPROTEIN"/>
    <property type="match status" value="1"/>
</dbReference>
<keyword evidence="4 15" id="KW-0732">Signal</keyword>
<dbReference type="FunFam" id="2.40.440.10:FF:000005">
    <property type="entry name" value="L,D-transpeptidase 2"/>
    <property type="match status" value="1"/>
</dbReference>
<evidence type="ECO:0000256" key="10">
    <source>
        <dbReference type="ARBA" id="ARBA00023315"/>
    </source>
</evidence>
<dbReference type="STRING" id="933944.AN215_19285"/>
<comment type="pathway">
    <text evidence="12">Glycan biosynthesis.</text>
</comment>
<dbReference type="CDD" id="cd16913">
    <property type="entry name" value="YkuD_like"/>
    <property type="match status" value="1"/>
</dbReference>
<evidence type="ECO:0000256" key="6">
    <source>
        <dbReference type="ARBA" id="ARBA00022984"/>
    </source>
</evidence>
<dbReference type="PANTHER" id="PTHR30582">
    <property type="entry name" value="L,D-TRANSPEPTIDASE"/>
    <property type="match status" value="1"/>
</dbReference>
<evidence type="ECO:0000256" key="11">
    <source>
        <dbReference type="ARBA" id="ARBA00023316"/>
    </source>
</evidence>
<feature type="region of interest" description="Disordered" evidence="14">
    <location>
        <begin position="403"/>
        <end position="423"/>
    </location>
</feature>
<keyword evidence="6 13" id="KW-0573">Peptidoglycan synthesis</keyword>
<dbReference type="Gene3D" id="2.40.440.10">
    <property type="entry name" value="L,D-transpeptidase catalytic domain-like"/>
    <property type="match status" value="1"/>
</dbReference>
<comment type="caution">
    <text evidence="17">The sequence shown here is derived from an EMBL/GenBank/DDBJ whole genome shotgun (WGS) entry which is preliminary data.</text>
</comment>
<keyword evidence="9" id="KW-0449">Lipoprotein</keyword>
<evidence type="ECO:0000313" key="18">
    <source>
        <dbReference type="Proteomes" id="UP000176087"/>
    </source>
</evidence>
<dbReference type="AlphaFoldDB" id="A0A1E7JKW2"/>
<dbReference type="Gene3D" id="2.60.40.3710">
    <property type="match status" value="1"/>
</dbReference>
<evidence type="ECO:0000256" key="5">
    <source>
        <dbReference type="ARBA" id="ARBA00022960"/>
    </source>
</evidence>
<dbReference type="Proteomes" id="UP000176087">
    <property type="component" value="Unassembled WGS sequence"/>
</dbReference>
<keyword evidence="2" id="KW-1003">Cell membrane</keyword>
<evidence type="ECO:0000256" key="8">
    <source>
        <dbReference type="ARBA" id="ARBA00023139"/>
    </source>
</evidence>
<dbReference type="PROSITE" id="PS52029">
    <property type="entry name" value="LD_TPASE"/>
    <property type="match status" value="1"/>
</dbReference>
<dbReference type="GO" id="GO:0008360">
    <property type="term" value="P:regulation of cell shape"/>
    <property type="evidence" value="ECO:0007669"/>
    <property type="project" value="UniProtKB-UniRule"/>
</dbReference>
<evidence type="ECO:0000256" key="12">
    <source>
        <dbReference type="ARBA" id="ARBA00060592"/>
    </source>
</evidence>
<keyword evidence="10" id="KW-0012">Acyltransferase</keyword>
<feature type="active site" description="Proton donor/acceptor" evidence="13">
    <location>
        <position position="328"/>
    </location>
</feature>
<dbReference type="InterPro" id="IPR005490">
    <property type="entry name" value="LD_TPept_cat_dom"/>
</dbReference>
<feature type="chain" id="PRO_5009195780" description="L,D-TPase catalytic domain-containing protein" evidence="15">
    <location>
        <begin position="30"/>
        <end position="423"/>
    </location>
</feature>
<keyword evidence="18" id="KW-1185">Reference proteome</keyword>
<evidence type="ECO:0000313" key="17">
    <source>
        <dbReference type="EMBL" id="OEU88283.1"/>
    </source>
</evidence>
<keyword evidence="7" id="KW-0472">Membrane</keyword>
<keyword evidence="11 13" id="KW-0961">Cell wall biogenesis/degradation</keyword>
<evidence type="ECO:0000256" key="13">
    <source>
        <dbReference type="PROSITE-ProRule" id="PRU01373"/>
    </source>
</evidence>
<keyword evidence="8" id="KW-0564">Palmitate</keyword>
<evidence type="ECO:0000256" key="2">
    <source>
        <dbReference type="ARBA" id="ARBA00022475"/>
    </source>
</evidence>
<dbReference type="PANTHER" id="PTHR30582:SF2">
    <property type="entry name" value="L,D-TRANSPEPTIDASE YCIB-RELATED"/>
    <property type="match status" value="1"/>
</dbReference>
<name>A0A1E7JKW2_9ACTN</name>
<dbReference type="Pfam" id="PF17964">
    <property type="entry name" value="Big_10"/>
    <property type="match status" value="1"/>
</dbReference>
<evidence type="ECO:0000259" key="16">
    <source>
        <dbReference type="PROSITE" id="PS52029"/>
    </source>
</evidence>
<dbReference type="UniPathway" id="UPA00219"/>
<evidence type="ECO:0000256" key="1">
    <source>
        <dbReference type="ARBA" id="ARBA00004752"/>
    </source>
</evidence>
<dbReference type="InterPro" id="IPR050979">
    <property type="entry name" value="LD-transpeptidase"/>
</dbReference>
<dbReference type="EMBL" id="LJGT01000040">
    <property type="protein sequence ID" value="OEU88283.1"/>
    <property type="molecule type" value="Genomic_DNA"/>
</dbReference>
<feature type="active site" description="Nucleophile" evidence="13">
    <location>
        <position position="346"/>
    </location>
</feature>
<evidence type="ECO:0000256" key="14">
    <source>
        <dbReference type="SAM" id="MobiDB-lite"/>
    </source>
</evidence>
<dbReference type="Pfam" id="PF03734">
    <property type="entry name" value="YkuD"/>
    <property type="match status" value="1"/>
</dbReference>
<dbReference type="GO" id="GO:0005576">
    <property type="term" value="C:extracellular region"/>
    <property type="evidence" value="ECO:0007669"/>
    <property type="project" value="TreeGrafter"/>
</dbReference>
<dbReference type="GO" id="GO:0016746">
    <property type="term" value="F:acyltransferase activity"/>
    <property type="evidence" value="ECO:0007669"/>
    <property type="project" value="UniProtKB-KW"/>
</dbReference>
<reference evidence="17 18" key="1">
    <citation type="journal article" date="2016" name="Front. Microbiol.">
        <title>Comparative Genomics Analysis of Streptomyces Species Reveals Their Adaptation to the Marine Environment and Their Diversity at the Genomic Level.</title>
        <authorList>
            <person name="Tian X."/>
            <person name="Zhang Z."/>
            <person name="Yang T."/>
            <person name="Chen M."/>
            <person name="Li J."/>
            <person name="Chen F."/>
            <person name="Yang J."/>
            <person name="Li W."/>
            <person name="Zhang B."/>
            <person name="Zhang Z."/>
            <person name="Wu J."/>
            <person name="Zhang C."/>
            <person name="Long L."/>
            <person name="Xiao J."/>
        </authorList>
    </citation>
    <scope>NUCLEOTIDE SEQUENCE [LARGE SCALE GENOMIC DNA]</scope>
    <source>
        <strain evidence="17 18">SCSIO 10390</strain>
    </source>
</reference>
<dbReference type="GO" id="GO:0071555">
    <property type="term" value="P:cell wall organization"/>
    <property type="evidence" value="ECO:0007669"/>
    <property type="project" value="UniProtKB-UniRule"/>
</dbReference>
<evidence type="ECO:0000256" key="15">
    <source>
        <dbReference type="SAM" id="SignalP"/>
    </source>
</evidence>
<dbReference type="Gene3D" id="2.60.40.3780">
    <property type="match status" value="1"/>
</dbReference>
<keyword evidence="3" id="KW-0808">Transferase</keyword>
<dbReference type="SUPFAM" id="SSF141523">
    <property type="entry name" value="L,D-transpeptidase catalytic domain-like"/>
    <property type="match status" value="1"/>
</dbReference>
<feature type="domain" description="L,D-TPase catalytic" evidence="16">
    <location>
        <begin position="247"/>
        <end position="370"/>
    </location>
</feature>
<dbReference type="GO" id="GO:0018104">
    <property type="term" value="P:peptidoglycan-protein cross-linking"/>
    <property type="evidence" value="ECO:0007669"/>
    <property type="project" value="TreeGrafter"/>
</dbReference>
<keyword evidence="5 13" id="KW-0133">Cell shape</keyword>
<evidence type="ECO:0000256" key="9">
    <source>
        <dbReference type="ARBA" id="ARBA00023288"/>
    </source>
</evidence>
<evidence type="ECO:0000256" key="3">
    <source>
        <dbReference type="ARBA" id="ARBA00022679"/>
    </source>
</evidence>
<gene>
    <name evidence="17" type="ORF">AN215_19285</name>
</gene>
<evidence type="ECO:0000256" key="7">
    <source>
        <dbReference type="ARBA" id="ARBA00023136"/>
    </source>
</evidence>
<dbReference type="InterPro" id="IPR041280">
    <property type="entry name" value="Big_10"/>
</dbReference>
<organism evidence="17 18">
    <name type="scientific">Streptomyces abyssalis</name>
    <dbReference type="NCBI Taxonomy" id="933944"/>
    <lineage>
        <taxon>Bacteria</taxon>
        <taxon>Bacillati</taxon>
        <taxon>Actinomycetota</taxon>
        <taxon>Actinomycetes</taxon>
        <taxon>Kitasatosporales</taxon>
        <taxon>Streptomycetaceae</taxon>
        <taxon>Streptomyces</taxon>
    </lineage>
</organism>
<dbReference type="InterPro" id="IPR038063">
    <property type="entry name" value="Transpep_catalytic_dom"/>
</dbReference>
<feature type="signal peptide" evidence="15">
    <location>
        <begin position="1"/>
        <end position="29"/>
    </location>
</feature>
<dbReference type="GO" id="GO:0071972">
    <property type="term" value="F:peptidoglycan L,D-transpeptidase activity"/>
    <property type="evidence" value="ECO:0007669"/>
    <property type="project" value="TreeGrafter"/>
</dbReference>
<accession>A0A1E7JKW2</accession>